<dbReference type="Proteomes" id="UP000054337">
    <property type="component" value="Unassembled WGS sequence"/>
</dbReference>
<dbReference type="AlphaFoldDB" id="W7E8K6"/>
<keyword evidence="2" id="KW-1185">Reference proteome</keyword>
<proteinExistence type="predicted"/>
<reference evidence="1 2" key="1">
    <citation type="journal article" date="2013" name="PLoS Genet.">
        <title>Comparative genome structure, secondary metabolite, and effector coding capacity across Cochliobolus pathogens.</title>
        <authorList>
            <person name="Condon B.J."/>
            <person name="Leng Y."/>
            <person name="Wu D."/>
            <person name="Bushley K.E."/>
            <person name="Ohm R.A."/>
            <person name="Otillar R."/>
            <person name="Martin J."/>
            <person name="Schackwitz W."/>
            <person name="Grimwood J."/>
            <person name="MohdZainudin N."/>
            <person name="Xue C."/>
            <person name="Wang R."/>
            <person name="Manning V.A."/>
            <person name="Dhillon B."/>
            <person name="Tu Z.J."/>
            <person name="Steffenson B.J."/>
            <person name="Salamov A."/>
            <person name="Sun H."/>
            <person name="Lowry S."/>
            <person name="LaButti K."/>
            <person name="Han J."/>
            <person name="Copeland A."/>
            <person name="Lindquist E."/>
            <person name="Barry K."/>
            <person name="Schmutz J."/>
            <person name="Baker S.E."/>
            <person name="Ciuffetti L.M."/>
            <person name="Grigoriev I.V."/>
            <person name="Zhong S."/>
            <person name="Turgeon B.G."/>
        </authorList>
    </citation>
    <scope>NUCLEOTIDE SEQUENCE [LARGE SCALE GENOMIC DNA]</scope>
    <source>
        <strain evidence="1 2">FI3</strain>
    </source>
</reference>
<organism evidence="1 2">
    <name type="scientific">Bipolaris victoriae (strain FI3)</name>
    <name type="common">Victoria blight of oats agent</name>
    <name type="synonym">Cochliobolus victoriae</name>
    <dbReference type="NCBI Taxonomy" id="930091"/>
    <lineage>
        <taxon>Eukaryota</taxon>
        <taxon>Fungi</taxon>
        <taxon>Dikarya</taxon>
        <taxon>Ascomycota</taxon>
        <taxon>Pezizomycotina</taxon>
        <taxon>Dothideomycetes</taxon>
        <taxon>Pleosporomycetidae</taxon>
        <taxon>Pleosporales</taxon>
        <taxon>Pleosporineae</taxon>
        <taxon>Pleosporaceae</taxon>
        <taxon>Bipolaris</taxon>
    </lineage>
</organism>
<feature type="non-terminal residue" evidence="1">
    <location>
        <position position="1"/>
    </location>
</feature>
<name>W7E8K6_BIPV3</name>
<dbReference type="RefSeq" id="XP_014549956.1">
    <property type="nucleotide sequence ID" value="XM_014694470.1"/>
</dbReference>
<protein>
    <submittedName>
        <fullName evidence="1">Uncharacterized protein</fullName>
    </submittedName>
</protein>
<evidence type="ECO:0000313" key="1">
    <source>
        <dbReference type="EMBL" id="EUN20382.1"/>
    </source>
</evidence>
<dbReference type="EMBL" id="KI969234">
    <property type="protein sequence ID" value="EUN20382.1"/>
    <property type="molecule type" value="Genomic_DNA"/>
</dbReference>
<evidence type="ECO:0000313" key="2">
    <source>
        <dbReference type="Proteomes" id="UP000054337"/>
    </source>
</evidence>
<accession>W7E8K6</accession>
<dbReference type="GeneID" id="26251013"/>
<gene>
    <name evidence="1" type="ORF">COCVIDRAFT_117317</name>
</gene>
<dbReference type="HOGENOM" id="CLU_2746840_0_0_1"/>
<sequence length="71" mass="8425">LNVFNLSSEYKYNIQSYSTYLSYYPIAYCLSICKNQLIRSLTPEVLYYFHSSYTLNTTDLICTRRRDDARG</sequence>